<dbReference type="Gene3D" id="2.60.40.10">
    <property type="entry name" value="Immunoglobulins"/>
    <property type="match status" value="2"/>
</dbReference>
<evidence type="ECO:0000313" key="8">
    <source>
        <dbReference type="Proteomes" id="UP000266118"/>
    </source>
</evidence>
<dbReference type="AlphaFoldDB" id="A0A386HS74"/>
<organism evidence="7 8">
    <name type="scientific">Arachidicoccus soli</name>
    <dbReference type="NCBI Taxonomy" id="2341117"/>
    <lineage>
        <taxon>Bacteria</taxon>
        <taxon>Pseudomonadati</taxon>
        <taxon>Bacteroidota</taxon>
        <taxon>Chitinophagia</taxon>
        <taxon>Chitinophagales</taxon>
        <taxon>Chitinophagaceae</taxon>
        <taxon>Arachidicoccus</taxon>
    </lineage>
</organism>
<name>A0A386HS74_9BACT</name>
<dbReference type="InterPro" id="IPR006103">
    <property type="entry name" value="Glyco_hydro_2_cat"/>
</dbReference>
<dbReference type="SUPFAM" id="SSF51445">
    <property type="entry name" value="(Trans)glycosidases"/>
    <property type="match status" value="1"/>
</dbReference>
<evidence type="ECO:0000313" key="7">
    <source>
        <dbReference type="EMBL" id="AYD48426.1"/>
    </source>
</evidence>
<dbReference type="OrthoDB" id="9801077at2"/>
<dbReference type="GO" id="GO:0005975">
    <property type="term" value="P:carbohydrate metabolic process"/>
    <property type="evidence" value="ECO:0007669"/>
    <property type="project" value="InterPro"/>
</dbReference>
<dbReference type="InterPro" id="IPR008979">
    <property type="entry name" value="Galactose-bd-like_sf"/>
</dbReference>
<dbReference type="InterPro" id="IPR006101">
    <property type="entry name" value="Glyco_hydro_2"/>
</dbReference>
<accession>A0A386HS74</accession>
<dbReference type="KEGG" id="ark:D6B99_12930"/>
<dbReference type="InterPro" id="IPR006104">
    <property type="entry name" value="Glyco_hydro_2_N"/>
</dbReference>
<gene>
    <name evidence="7" type="ORF">D6B99_12930</name>
</gene>
<dbReference type="RefSeq" id="WP_119989155.1">
    <property type="nucleotide sequence ID" value="NZ_CP032489.1"/>
</dbReference>
<dbReference type="GO" id="GO:0004553">
    <property type="term" value="F:hydrolase activity, hydrolyzing O-glycosyl compounds"/>
    <property type="evidence" value="ECO:0007669"/>
    <property type="project" value="InterPro"/>
</dbReference>
<sequence length="692" mass="79576">MIIKKSVLFTFVVFFFAAQSIKAQSNSKEFISGRQTISLNKGWLFKKDSIEIKKDSNVNNWQKVNLPHTWNAKDIQLGKGFYTGEASYEKKFFVDKNLETKRVFIRFDGVGQVAKVYVNNRFLGEHKGGYSAFCFEISKSLKYDTTNTILVKVNNEPRKDVIPINDDLFALYGGIYRPVNLIVTNKLNITTTDYASPGVYIKQENVSSKSADIFVTEKVENAWHTTKNVVMQCAVYDMKGKLVKTVKQPLVILPQGRQTFTQHINIAHPHLWWGRKDPYLYKVVTTIFENEKAIDNVTQSLGIRSFKIVAGKGFFLNGEPYRLYGVCRHQDWWGYGNALSYAQQDTDMNLIKEVGATSIRFGHYQQSQHVYNDCDSIGFLVWTEIPFVNAVSGEEADNAKQQMTELIRQNYNHPSIYIWGTSNEVYCKTSDDYTARLIRTLNDLAKTEDPDRYTGSTNGFGNLDRSENFNTDVQGVNRYYGWYEGKMEDLEKWVSGLKKKYPDAKVVLAEYGAGANVHQHAEEVPKSLNWTKQFFPEEYQTKVHETQWAIIKRNPYLVSSYIWNMFDFCVPGNKIGGVLARNMKGLITFDRKIKKDAFYWYKANWSTEPVLYITDRRLTVRKNAITDIEVYSNISAPILYVNGKEITAYKTGATNVSYIFKNVHLSKGLNAIRVKANQGDRLYEDNVNWTLL</sequence>
<dbReference type="PANTHER" id="PTHR42732">
    <property type="entry name" value="BETA-GALACTOSIDASE"/>
    <property type="match status" value="1"/>
</dbReference>
<dbReference type="SUPFAM" id="SSF49785">
    <property type="entry name" value="Galactose-binding domain-like"/>
    <property type="match status" value="1"/>
</dbReference>
<dbReference type="Gene3D" id="3.20.20.80">
    <property type="entry name" value="Glycosidases"/>
    <property type="match status" value="1"/>
</dbReference>
<reference evidence="7 8" key="1">
    <citation type="submission" date="2018-09" db="EMBL/GenBank/DDBJ databases">
        <title>Arachidicoccus sp. nov., a bacterium isolated from soil.</title>
        <authorList>
            <person name="Weon H.-Y."/>
            <person name="Kwon S.-W."/>
            <person name="Lee S.A."/>
        </authorList>
    </citation>
    <scope>NUCLEOTIDE SEQUENCE [LARGE SCALE GENOMIC DNA]</scope>
    <source>
        <strain evidence="7 8">KIS59-12</strain>
    </source>
</reference>
<feature type="domain" description="Glycosyl hydrolases family 2 sugar binding" evidence="6">
    <location>
        <begin position="64"/>
        <end position="182"/>
    </location>
</feature>
<dbReference type="Proteomes" id="UP000266118">
    <property type="component" value="Chromosome"/>
</dbReference>
<evidence type="ECO:0000256" key="1">
    <source>
        <dbReference type="ARBA" id="ARBA00007401"/>
    </source>
</evidence>
<protein>
    <submittedName>
        <fullName evidence="7">Beta-galactosidase</fullName>
    </submittedName>
</protein>
<evidence type="ECO:0000259" key="4">
    <source>
        <dbReference type="Pfam" id="PF00703"/>
    </source>
</evidence>
<dbReference type="InterPro" id="IPR017853">
    <property type="entry name" value="GH"/>
</dbReference>
<evidence type="ECO:0000259" key="6">
    <source>
        <dbReference type="Pfam" id="PF02837"/>
    </source>
</evidence>
<keyword evidence="3" id="KW-0326">Glycosidase</keyword>
<comment type="similarity">
    <text evidence="1">Belongs to the glycosyl hydrolase 2 family.</text>
</comment>
<dbReference type="PRINTS" id="PR00132">
    <property type="entry name" value="GLHYDRLASE2"/>
</dbReference>
<evidence type="ECO:0000259" key="5">
    <source>
        <dbReference type="Pfam" id="PF02836"/>
    </source>
</evidence>
<feature type="domain" description="Glycoside hydrolase family 2 immunoglobulin-like beta-sandwich" evidence="4">
    <location>
        <begin position="199"/>
        <end position="304"/>
    </location>
</feature>
<dbReference type="InterPro" id="IPR006102">
    <property type="entry name" value="Ig-like_GH2"/>
</dbReference>
<evidence type="ECO:0000256" key="2">
    <source>
        <dbReference type="ARBA" id="ARBA00022801"/>
    </source>
</evidence>
<dbReference type="InterPro" id="IPR036156">
    <property type="entry name" value="Beta-gal/glucu_dom_sf"/>
</dbReference>
<evidence type="ECO:0000256" key="3">
    <source>
        <dbReference type="ARBA" id="ARBA00023295"/>
    </source>
</evidence>
<feature type="domain" description="Glycoside hydrolase family 2 catalytic" evidence="5">
    <location>
        <begin position="310"/>
        <end position="600"/>
    </location>
</feature>
<dbReference type="SUPFAM" id="SSF49303">
    <property type="entry name" value="beta-Galactosidase/glucuronidase domain"/>
    <property type="match status" value="1"/>
</dbReference>
<dbReference type="Pfam" id="PF00703">
    <property type="entry name" value="Glyco_hydro_2"/>
    <property type="match status" value="1"/>
</dbReference>
<dbReference type="Pfam" id="PF02836">
    <property type="entry name" value="Glyco_hydro_2_C"/>
    <property type="match status" value="1"/>
</dbReference>
<keyword evidence="8" id="KW-1185">Reference proteome</keyword>
<dbReference type="InterPro" id="IPR013783">
    <property type="entry name" value="Ig-like_fold"/>
</dbReference>
<dbReference type="Gene3D" id="2.60.120.260">
    <property type="entry name" value="Galactose-binding domain-like"/>
    <property type="match status" value="1"/>
</dbReference>
<keyword evidence="2" id="KW-0378">Hydrolase</keyword>
<dbReference type="InterPro" id="IPR051913">
    <property type="entry name" value="GH2_Domain-Containing"/>
</dbReference>
<dbReference type="EMBL" id="CP032489">
    <property type="protein sequence ID" value="AYD48426.1"/>
    <property type="molecule type" value="Genomic_DNA"/>
</dbReference>
<dbReference type="PANTHER" id="PTHR42732:SF1">
    <property type="entry name" value="BETA-MANNOSIDASE"/>
    <property type="match status" value="1"/>
</dbReference>
<proteinExistence type="inferred from homology"/>
<dbReference type="Pfam" id="PF02837">
    <property type="entry name" value="Glyco_hydro_2_N"/>
    <property type="match status" value="1"/>
</dbReference>